<protein>
    <recommendedName>
        <fullName evidence="3">Gag-pol polyprotein</fullName>
    </recommendedName>
</protein>
<accession>A0A9D3ZPU7</accession>
<comment type="caution">
    <text evidence="1">The sequence shown here is derived from an EMBL/GenBank/DDBJ whole genome shotgun (WGS) entry which is preliminary data.</text>
</comment>
<evidence type="ECO:0000313" key="2">
    <source>
        <dbReference type="Proteomes" id="UP000828251"/>
    </source>
</evidence>
<dbReference type="EMBL" id="JAIQCV010000010">
    <property type="protein sequence ID" value="KAH1057036.1"/>
    <property type="molecule type" value="Genomic_DNA"/>
</dbReference>
<dbReference type="Proteomes" id="UP000828251">
    <property type="component" value="Unassembled WGS sequence"/>
</dbReference>
<dbReference type="OrthoDB" id="1738629at2759"/>
<keyword evidence="2" id="KW-1185">Reference proteome</keyword>
<proteinExistence type="predicted"/>
<reference evidence="1 2" key="1">
    <citation type="journal article" date="2021" name="Plant Biotechnol. J.">
        <title>Multi-omics assisted identification of the key and species-specific regulatory components of drought-tolerant mechanisms in Gossypium stocksii.</title>
        <authorList>
            <person name="Yu D."/>
            <person name="Ke L."/>
            <person name="Zhang D."/>
            <person name="Wu Y."/>
            <person name="Sun Y."/>
            <person name="Mei J."/>
            <person name="Sun J."/>
            <person name="Sun Y."/>
        </authorList>
    </citation>
    <scope>NUCLEOTIDE SEQUENCE [LARGE SCALE GENOMIC DNA]</scope>
    <source>
        <strain evidence="2">cv. E1</strain>
        <tissue evidence="1">Leaf</tissue>
    </source>
</reference>
<name>A0A9D3ZPU7_9ROSI</name>
<sequence>MFGSLGKQGPLECFIKKYDLANQAFALGNEYSNSKLVRKLLRSFPVRFNIKVTTIEGAKYIETMRIDELIGSLLNFEINLKEANKGKLKFEKNIAFLMAETMSAEQGTVIKEMQEQLALVT</sequence>
<evidence type="ECO:0008006" key="3">
    <source>
        <dbReference type="Google" id="ProtNLM"/>
    </source>
</evidence>
<organism evidence="1 2">
    <name type="scientific">Gossypium stocksii</name>
    <dbReference type="NCBI Taxonomy" id="47602"/>
    <lineage>
        <taxon>Eukaryota</taxon>
        <taxon>Viridiplantae</taxon>
        <taxon>Streptophyta</taxon>
        <taxon>Embryophyta</taxon>
        <taxon>Tracheophyta</taxon>
        <taxon>Spermatophyta</taxon>
        <taxon>Magnoliopsida</taxon>
        <taxon>eudicotyledons</taxon>
        <taxon>Gunneridae</taxon>
        <taxon>Pentapetalae</taxon>
        <taxon>rosids</taxon>
        <taxon>malvids</taxon>
        <taxon>Malvales</taxon>
        <taxon>Malvaceae</taxon>
        <taxon>Malvoideae</taxon>
        <taxon>Gossypium</taxon>
    </lineage>
</organism>
<dbReference type="AlphaFoldDB" id="A0A9D3ZPU7"/>
<evidence type="ECO:0000313" key="1">
    <source>
        <dbReference type="EMBL" id="KAH1057036.1"/>
    </source>
</evidence>
<gene>
    <name evidence="1" type="ORF">J1N35_035101</name>
</gene>